<sequence>MSLVRFLPTPSDRMGIIWSLLAVQGAIVLEYGPAGTTHYSMGLYGGLGLRFQNSLFTTHMSEDDVVMGDVTRLEEAIIELDKSYAPKVIFVVASSVTAVIGTDIKGVCRYMQNEVKAKLVAFEQGGFRGDYSVGLAETYKLLVRNLPQKDAVQEAGVYNIIGASAWRYRMASDIWEVKSLLSEALDLRCNACLCCDTSVDELQAMGKAQVNIVLGNEGLAAAKYLEEKFGTPYVYAVPYGYSGTVSFLEQVGAAVGKAPEPVVLMRIKMKEKGMSMLSMFAMMGGSKPRQAAVKGDYDLVQGVSTFLEQAGISVTHKMCAHSLKAITEPAADVEAYAEEGEWLQEIRELRDTLLFADDVALTQADASNMKVLISAPFMNGVVATHLPFMGEKGADFLLEQIQGYYQK</sequence>
<protein>
    <recommendedName>
        <fullName evidence="1">Nitrogenase/oxidoreductase component 1 domain-containing protein</fullName>
    </recommendedName>
</protein>
<dbReference type="PANTHER" id="PTHR42956:SF1">
    <property type="entry name" value="NITROGENASE IRON-MOLYBDENUM COFACTOR BIOSYNTHESIS PROTEIN NIFE"/>
    <property type="match status" value="1"/>
</dbReference>
<evidence type="ECO:0000259" key="1">
    <source>
        <dbReference type="Pfam" id="PF00148"/>
    </source>
</evidence>
<organism evidence="2 3">
    <name type="scientific">Phascolarctobacterium succinatutens</name>
    <dbReference type="NCBI Taxonomy" id="626940"/>
    <lineage>
        <taxon>Bacteria</taxon>
        <taxon>Bacillati</taxon>
        <taxon>Bacillota</taxon>
        <taxon>Negativicutes</taxon>
        <taxon>Acidaminococcales</taxon>
        <taxon>Acidaminococcaceae</taxon>
        <taxon>Phascolarctobacterium</taxon>
    </lineage>
</organism>
<dbReference type="Gene3D" id="3.40.50.1980">
    <property type="entry name" value="Nitrogenase molybdenum iron protein domain"/>
    <property type="match status" value="2"/>
</dbReference>
<name>A0A1Q6R4C5_9FIRM</name>
<reference evidence="2 3" key="1">
    <citation type="journal article" date="2016" name="Nat. Biotechnol.">
        <title>Measurement of bacterial replication rates in microbial communities.</title>
        <authorList>
            <person name="Brown C.T."/>
            <person name="Olm M.R."/>
            <person name="Thomas B.C."/>
            <person name="Banfield J.F."/>
        </authorList>
    </citation>
    <scope>NUCLEOTIDE SEQUENCE [LARGE SCALE GENOMIC DNA]</scope>
    <source>
        <strain evidence="2">46_33</strain>
    </source>
</reference>
<proteinExistence type="predicted"/>
<accession>A0A1Q6R4C5</accession>
<dbReference type="STRING" id="626940.BHW43_07290"/>
<dbReference type="SUPFAM" id="SSF53807">
    <property type="entry name" value="Helical backbone' metal receptor"/>
    <property type="match status" value="1"/>
</dbReference>
<dbReference type="CDD" id="cd00316">
    <property type="entry name" value="Oxidoreductase_nitrogenase"/>
    <property type="match status" value="1"/>
</dbReference>
<dbReference type="AlphaFoldDB" id="A0A1Q6R4C5"/>
<dbReference type="InterPro" id="IPR000510">
    <property type="entry name" value="Nase/OxRdtase_comp1"/>
</dbReference>
<evidence type="ECO:0000313" key="3">
    <source>
        <dbReference type="Proteomes" id="UP000186777"/>
    </source>
</evidence>
<dbReference type="EMBL" id="MNTG01000032">
    <property type="protein sequence ID" value="OLA37186.1"/>
    <property type="molecule type" value="Genomic_DNA"/>
</dbReference>
<comment type="caution">
    <text evidence="2">The sequence shown here is derived from an EMBL/GenBank/DDBJ whole genome shotgun (WGS) entry which is preliminary data.</text>
</comment>
<dbReference type="RefSeq" id="WP_299825192.1">
    <property type="nucleotide sequence ID" value="NZ_CAUDUD010000025.1"/>
</dbReference>
<dbReference type="GO" id="GO:0016491">
    <property type="term" value="F:oxidoreductase activity"/>
    <property type="evidence" value="ECO:0007669"/>
    <property type="project" value="InterPro"/>
</dbReference>
<gene>
    <name evidence="2" type="ORF">BHW43_07290</name>
</gene>
<dbReference type="Pfam" id="PF00148">
    <property type="entry name" value="Oxidored_nitro"/>
    <property type="match status" value="1"/>
</dbReference>
<feature type="domain" description="Nitrogenase/oxidoreductase component 1" evidence="1">
    <location>
        <begin position="13"/>
        <end position="401"/>
    </location>
</feature>
<dbReference type="PANTHER" id="PTHR42956">
    <property type="entry name" value="NITROGENASE IRON-MOLYBDENUM COFACTOR BIOSYNTHESIS PROTEIN NIFE"/>
    <property type="match status" value="1"/>
</dbReference>
<dbReference type="Proteomes" id="UP000186777">
    <property type="component" value="Unassembled WGS sequence"/>
</dbReference>
<evidence type="ECO:0000313" key="2">
    <source>
        <dbReference type="EMBL" id="OLA37186.1"/>
    </source>
</evidence>
<dbReference type="InterPro" id="IPR049939">
    <property type="entry name" value="NifE-like"/>
</dbReference>